<sequence>MTVAELAGQAVGTWAGHFVDHQTVDDVERMVRSHGLGAVATFGWNGASDVLLEDVIETVNRLQRTAIEESRLGIPLLFSVDAVHGHAYVENATVFPNGLGAAATWDPALVERSASMTGSEMRATGAVHNYAPVADVARDPRWGRTFETFGESPFLVSEMTAAAVRGYQSGSARGGPVAATAKHFPAYGGSIAAEDAAPADISRDSLQNVYLAPFRRAIAEGVEAIMPAYSSVEGHPPHGSRWILQDLLREQLGFDGAVVSDWGGVDHLHKDHFTTSDARDSVVRTRRAGMDVESTGGADHADRLVALVEAGVLDVETLRASAERVLRWKVEYGLFEDPFVEAWHADQIVGHADHHAHAREMATQSLTCLENDGILPVAPTADVLVTGPNADDPVAQLGGWSVTDPDHTDAVTVRAAFESSHEGSVEFVPGASVTDRVDVDAAARAAADADVAVVVLGEDWYIHEFGMEVITGRATGEFPTRTHLELPEAQRALLEAVAATDTPTVAVVVGGRPLILDREADLADALLWAYYPGSDGGPAIRAALTGETSPGGRLPITIPRSLGQIPITADRLARPRPIGDDEHYPDYDPLYTLGDGQTYTTFETESVGVSPETVGPRGTITVEATVHNVGTRRGSELIRVEGSDRASDRVTPVRELVGFDRVTLGPGESETVSIDVPIARLARYDAEGHREVAPGEYVLAVGDHQRRVTVERQYH</sequence>
<dbReference type="PANTHER" id="PTHR30620:SF16">
    <property type="entry name" value="LYSOSOMAL BETA GLUCOSIDASE"/>
    <property type="match status" value="1"/>
</dbReference>
<proteinExistence type="inferred from homology"/>
<dbReference type="Pfam" id="PF01915">
    <property type="entry name" value="Glyco_hydro_3_C"/>
    <property type="match status" value="1"/>
</dbReference>
<comment type="similarity">
    <text evidence="2">Belongs to the glycosyl hydrolase 3 family.</text>
</comment>
<dbReference type="SUPFAM" id="SSF51445">
    <property type="entry name" value="(Trans)glycosidases"/>
    <property type="match status" value="1"/>
</dbReference>
<evidence type="ECO:0000256" key="4">
    <source>
        <dbReference type="ARBA" id="ARBA00022729"/>
    </source>
</evidence>
<dbReference type="Gene3D" id="2.60.40.10">
    <property type="entry name" value="Immunoglobulins"/>
    <property type="match status" value="1"/>
</dbReference>
<keyword evidence="9" id="KW-1185">Reference proteome</keyword>
<dbReference type="InterPro" id="IPR036962">
    <property type="entry name" value="Glyco_hydro_3_N_sf"/>
</dbReference>
<keyword evidence="6" id="KW-0326">Glycosidase</keyword>
<evidence type="ECO:0000256" key="3">
    <source>
        <dbReference type="ARBA" id="ARBA00012744"/>
    </source>
</evidence>
<feature type="domain" description="Fibronectin type III-like" evidence="7">
    <location>
        <begin position="643"/>
        <end position="705"/>
    </location>
</feature>
<evidence type="ECO:0000256" key="1">
    <source>
        <dbReference type="ARBA" id="ARBA00000448"/>
    </source>
</evidence>
<name>A0A2R4X4B7_9EURY</name>
<accession>A0A2R4X4B7</accession>
<dbReference type="InterPro" id="IPR051915">
    <property type="entry name" value="Cellulose_Degrad_GH3"/>
</dbReference>
<protein>
    <recommendedName>
        <fullName evidence="3">beta-glucosidase</fullName>
        <ecNumber evidence="3">3.2.1.21</ecNumber>
    </recommendedName>
</protein>
<evidence type="ECO:0000256" key="5">
    <source>
        <dbReference type="ARBA" id="ARBA00022801"/>
    </source>
</evidence>
<evidence type="ECO:0000256" key="2">
    <source>
        <dbReference type="ARBA" id="ARBA00005336"/>
    </source>
</evidence>
<dbReference type="EMBL" id="CP028858">
    <property type="protein sequence ID" value="AWB28642.1"/>
    <property type="molecule type" value="Genomic_DNA"/>
</dbReference>
<dbReference type="KEGG" id="harc:HARCEL1_05365"/>
<dbReference type="PRINTS" id="PR00133">
    <property type="entry name" value="GLHYDRLASE3"/>
</dbReference>
<dbReference type="InterPro" id="IPR002772">
    <property type="entry name" value="Glyco_hydro_3_C"/>
</dbReference>
<organism evidence="8 9">
    <name type="scientific">Halococcoides cellulosivorans</name>
    <dbReference type="NCBI Taxonomy" id="1679096"/>
    <lineage>
        <taxon>Archaea</taxon>
        <taxon>Methanobacteriati</taxon>
        <taxon>Methanobacteriota</taxon>
        <taxon>Stenosarchaea group</taxon>
        <taxon>Halobacteria</taxon>
        <taxon>Halobacteriales</taxon>
        <taxon>Haloarculaceae</taxon>
        <taxon>Halococcoides</taxon>
    </lineage>
</organism>
<dbReference type="Pfam" id="PF14310">
    <property type="entry name" value="Fn3-like"/>
    <property type="match status" value="1"/>
</dbReference>
<dbReference type="GO" id="GO:0008422">
    <property type="term" value="F:beta-glucosidase activity"/>
    <property type="evidence" value="ECO:0007669"/>
    <property type="project" value="UniProtKB-EC"/>
</dbReference>
<dbReference type="InterPro" id="IPR036881">
    <property type="entry name" value="Glyco_hydro_3_C_sf"/>
</dbReference>
<evidence type="ECO:0000259" key="7">
    <source>
        <dbReference type="SMART" id="SM01217"/>
    </source>
</evidence>
<evidence type="ECO:0000313" key="9">
    <source>
        <dbReference type="Proteomes" id="UP000244727"/>
    </source>
</evidence>
<keyword evidence="4" id="KW-0732">Signal</keyword>
<keyword evidence="5 8" id="KW-0378">Hydrolase</keyword>
<dbReference type="SUPFAM" id="SSF52279">
    <property type="entry name" value="Beta-D-glucan exohydrolase, C-terminal domain"/>
    <property type="match status" value="1"/>
</dbReference>
<dbReference type="InterPro" id="IPR013783">
    <property type="entry name" value="Ig-like_fold"/>
</dbReference>
<dbReference type="InterPro" id="IPR026891">
    <property type="entry name" value="Fn3-like"/>
</dbReference>
<dbReference type="SMART" id="SM01217">
    <property type="entry name" value="Fn3_like"/>
    <property type="match status" value="1"/>
</dbReference>
<reference evidence="8 9" key="1">
    <citation type="submission" date="2018-04" db="EMBL/GenBank/DDBJ databases">
        <title>Halococcoides cellulosivorans gen. nov., sp. nov., an extremely halophilic cellulose-utilizing haloarchaeon from hypersaline lakes.</title>
        <authorList>
            <person name="Sorokin D.Y."/>
            <person name="Toshchakov S.V."/>
            <person name="Samarov N.I."/>
            <person name="Korzhenkov A."/>
            <person name="Kublanov I.V."/>
        </authorList>
    </citation>
    <scope>NUCLEOTIDE SEQUENCE [LARGE SCALE GENOMIC DNA]</scope>
    <source>
        <strain evidence="8 9">HArcel1</strain>
    </source>
</reference>
<dbReference type="PANTHER" id="PTHR30620">
    <property type="entry name" value="PERIPLASMIC BETA-GLUCOSIDASE-RELATED"/>
    <property type="match status" value="1"/>
</dbReference>
<dbReference type="Pfam" id="PF00933">
    <property type="entry name" value="Glyco_hydro_3"/>
    <property type="match status" value="1"/>
</dbReference>
<dbReference type="GO" id="GO:0009251">
    <property type="term" value="P:glucan catabolic process"/>
    <property type="evidence" value="ECO:0007669"/>
    <property type="project" value="TreeGrafter"/>
</dbReference>
<dbReference type="InterPro" id="IPR001764">
    <property type="entry name" value="Glyco_hydro_3_N"/>
</dbReference>
<dbReference type="AlphaFoldDB" id="A0A2R4X4B7"/>
<dbReference type="Gene3D" id="3.20.20.300">
    <property type="entry name" value="Glycoside hydrolase, family 3, N-terminal domain"/>
    <property type="match status" value="1"/>
</dbReference>
<dbReference type="EC" id="3.2.1.21" evidence="3"/>
<dbReference type="Gene3D" id="3.40.50.1700">
    <property type="entry name" value="Glycoside hydrolase family 3 C-terminal domain"/>
    <property type="match status" value="1"/>
</dbReference>
<dbReference type="InterPro" id="IPR017853">
    <property type="entry name" value="GH"/>
</dbReference>
<evidence type="ECO:0000313" key="8">
    <source>
        <dbReference type="EMBL" id="AWB28642.1"/>
    </source>
</evidence>
<comment type="catalytic activity">
    <reaction evidence="1">
        <text>Hydrolysis of terminal, non-reducing beta-D-glucosyl residues with release of beta-D-glucose.</text>
        <dbReference type="EC" id="3.2.1.21"/>
    </reaction>
</comment>
<evidence type="ECO:0000256" key="6">
    <source>
        <dbReference type="ARBA" id="ARBA00023295"/>
    </source>
</evidence>
<dbReference type="Proteomes" id="UP000244727">
    <property type="component" value="Chromosome"/>
</dbReference>
<gene>
    <name evidence="8" type="ORF">HARCEL1_05365</name>
</gene>